<dbReference type="InterPro" id="IPR033730">
    <property type="entry name" value="ProRS_core_prok"/>
</dbReference>
<dbReference type="PANTHER" id="PTHR42753:SF2">
    <property type="entry name" value="PROLINE--TRNA LIGASE"/>
    <property type="match status" value="1"/>
</dbReference>
<keyword evidence="5 12" id="KW-0547">Nucleotide-binding</keyword>
<keyword evidence="6 12" id="KW-0067">ATP-binding</keyword>
<dbReference type="GO" id="GO:0005524">
    <property type="term" value="F:ATP binding"/>
    <property type="evidence" value="ECO:0007669"/>
    <property type="project" value="UniProtKB-UniRule"/>
</dbReference>
<dbReference type="PROSITE" id="PS50862">
    <property type="entry name" value="AA_TRNA_LIGASE_II"/>
    <property type="match status" value="1"/>
</dbReference>
<dbReference type="InterPro" id="IPR036621">
    <property type="entry name" value="Anticodon-bd_dom_sf"/>
</dbReference>
<evidence type="ECO:0000256" key="4">
    <source>
        <dbReference type="ARBA" id="ARBA00022598"/>
    </source>
</evidence>
<sequence length="571" mass="63350">MRYTQYLLPTLKENPADAEVVSHQLMMRAGMIRKVAAGVYNYMPFGLRSIRKMEQIIREELNKAGAIECLMPMANPAELWQESGRWEKYGKELLRFKDRKDTDFCMGPTHEEVITDIVRNTVKSYKQLPLNLYQIQTKFRDEIRPRFGLMRGREFIMKDAYSFDLDDAGADAAYAKMYQAYRTIFQRCGLKFRAVEADSGAIGGNFSHEFMVLAESGEDGIVSCDACEYAANVEKAELIYRDIKTPAATAELQKVDTPGQKTIEEVANFLKVEPSQTIKTLIVQTADEEIVAVLLRGDRELNEIKLANMLGVDWALPAEESQVKEATGAPVGFAGPIGLKIRVIADAEVQGMADFVVGGNAVDVHYTGANLGRDFEVTRFADIRQAVAGDPCPRCDCGKFESWRGIEVGHVFKLGTKYSEAMDATVLDDQGKTRTLVMGCYGIGVGRTVAAAIEQNHDEHGMCLPMPLAPFQVLVSMVNPKDDAVREASEQLYQELLDMGVEVLLDDRDERPGIKFKDADLIGIPLRITVGARNLKEGNVELKQRASGEMSLMPLTSAAKTVQQQVAEALA</sequence>
<dbReference type="STRING" id="1122189.SAMN02745165_02314"/>
<dbReference type="AlphaFoldDB" id="A0A1M6J640"/>
<evidence type="ECO:0000256" key="9">
    <source>
        <dbReference type="ARBA" id="ARBA00047671"/>
    </source>
</evidence>
<evidence type="ECO:0000256" key="2">
    <source>
        <dbReference type="ARBA" id="ARBA00011738"/>
    </source>
</evidence>
<comment type="subcellular location">
    <subcellularLocation>
        <location evidence="1 12">Cytoplasm</location>
    </subcellularLocation>
</comment>
<dbReference type="GO" id="GO:0006433">
    <property type="term" value="P:prolyl-tRNA aminoacylation"/>
    <property type="evidence" value="ECO:0007669"/>
    <property type="project" value="UniProtKB-UniRule"/>
</dbReference>
<dbReference type="RefSeq" id="WP_072908893.1">
    <property type="nucleotide sequence ID" value="NZ_FQZT01000008.1"/>
</dbReference>
<dbReference type="InterPro" id="IPR006195">
    <property type="entry name" value="aa-tRNA-synth_II"/>
</dbReference>
<dbReference type="InterPro" id="IPR002314">
    <property type="entry name" value="aa-tRNA-synt_IIb"/>
</dbReference>
<dbReference type="InterPro" id="IPR007214">
    <property type="entry name" value="YbaK/aa-tRNA-synth-assoc-dom"/>
</dbReference>
<organism evidence="14 15">
    <name type="scientific">Malonomonas rubra DSM 5091</name>
    <dbReference type="NCBI Taxonomy" id="1122189"/>
    <lineage>
        <taxon>Bacteria</taxon>
        <taxon>Pseudomonadati</taxon>
        <taxon>Thermodesulfobacteriota</taxon>
        <taxon>Desulfuromonadia</taxon>
        <taxon>Desulfuromonadales</taxon>
        <taxon>Geopsychrobacteraceae</taxon>
        <taxon>Malonomonas</taxon>
    </lineage>
</organism>
<evidence type="ECO:0000256" key="5">
    <source>
        <dbReference type="ARBA" id="ARBA00022741"/>
    </source>
</evidence>
<evidence type="ECO:0000259" key="13">
    <source>
        <dbReference type="PROSITE" id="PS50862"/>
    </source>
</evidence>
<comment type="catalytic activity">
    <reaction evidence="9 12">
        <text>tRNA(Pro) + L-proline + ATP = L-prolyl-tRNA(Pro) + AMP + diphosphate</text>
        <dbReference type="Rhea" id="RHEA:14305"/>
        <dbReference type="Rhea" id="RHEA-COMP:9700"/>
        <dbReference type="Rhea" id="RHEA-COMP:9702"/>
        <dbReference type="ChEBI" id="CHEBI:30616"/>
        <dbReference type="ChEBI" id="CHEBI:33019"/>
        <dbReference type="ChEBI" id="CHEBI:60039"/>
        <dbReference type="ChEBI" id="CHEBI:78442"/>
        <dbReference type="ChEBI" id="CHEBI:78532"/>
        <dbReference type="ChEBI" id="CHEBI:456215"/>
        <dbReference type="EC" id="6.1.1.15"/>
    </reaction>
</comment>
<dbReference type="InterPro" id="IPR044140">
    <property type="entry name" value="ProRS_anticodon_short"/>
</dbReference>
<dbReference type="FunFam" id="3.30.930.10:FF:000065">
    <property type="entry name" value="Proline--tRNA ligase"/>
    <property type="match status" value="1"/>
</dbReference>
<dbReference type="InterPro" id="IPR004154">
    <property type="entry name" value="Anticodon-bd"/>
</dbReference>
<dbReference type="SUPFAM" id="SSF55681">
    <property type="entry name" value="Class II aaRS and biotin synthetases"/>
    <property type="match status" value="1"/>
</dbReference>
<dbReference type="Pfam" id="PF04073">
    <property type="entry name" value="tRNA_edit"/>
    <property type="match status" value="1"/>
</dbReference>
<accession>A0A1M6J640</accession>
<dbReference type="GO" id="GO:0004827">
    <property type="term" value="F:proline-tRNA ligase activity"/>
    <property type="evidence" value="ECO:0007669"/>
    <property type="project" value="UniProtKB-UniRule"/>
</dbReference>
<dbReference type="CDD" id="cd00779">
    <property type="entry name" value="ProRS_core_prok"/>
    <property type="match status" value="1"/>
</dbReference>
<dbReference type="EC" id="6.1.1.15" evidence="12"/>
<evidence type="ECO:0000256" key="3">
    <source>
        <dbReference type="ARBA" id="ARBA00022490"/>
    </source>
</evidence>
<dbReference type="InterPro" id="IPR004500">
    <property type="entry name" value="Pro-tRNA-synth_IIa_bac-type"/>
</dbReference>
<reference evidence="14 15" key="1">
    <citation type="submission" date="2016-11" db="EMBL/GenBank/DDBJ databases">
        <authorList>
            <person name="Jaros S."/>
            <person name="Januszkiewicz K."/>
            <person name="Wedrychowicz H."/>
        </authorList>
    </citation>
    <scope>NUCLEOTIDE SEQUENCE [LARGE SCALE GENOMIC DNA]</scope>
    <source>
        <strain evidence="14 15">DSM 5091</strain>
    </source>
</reference>
<dbReference type="SUPFAM" id="SSF55826">
    <property type="entry name" value="YbaK/ProRS associated domain"/>
    <property type="match status" value="1"/>
</dbReference>
<dbReference type="OrthoDB" id="9809052at2"/>
<evidence type="ECO:0000256" key="7">
    <source>
        <dbReference type="ARBA" id="ARBA00022917"/>
    </source>
</evidence>
<evidence type="ECO:0000256" key="10">
    <source>
        <dbReference type="ARBA" id="ARBA00053664"/>
    </source>
</evidence>
<dbReference type="Proteomes" id="UP000184171">
    <property type="component" value="Unassembled WGS sequence"/>
</dbReference>
<dbReference type="SUPFAM" id="SSF52954">
    <property type="entry name" value="Class II aaRS ABD-related"/>
    <property type="match status" value="1"/>
</dbReference>
<evidence type="ECO:0000256" key="1">
    <source>
        <dbReference type="ARBA" id="ARBA00004496"/>
    </source>
</evidence>
<proteinExistence type="inferred from homology"/>
<comment type="domain">
    <text evidence="12">Consists of three domains: the N-terminal catalytic domain, the editing domain and the C-terminal anticodon-binding domain.</text>
</comment>
<dbReference type="FunFam" id="3.30.930.10:FF:000043">
    <property type="entry name" value="Proline--tRNA ligase"/>
    <property type="match status" value="1"/>
</dbReference>
<dbReference type="CDD" id="cd04334">
    <property type="entry name" value="ProRS-INS"/>
    <property type="match status" value="1"/>
</dbReference>
<dbReference type="Pfam" id="PF03129">
    <property type="entry name" value="HGTP_anticodon"/>
    <property type="match status" value="1"/>
</dbReference>
<evidence type="ECO:0000256" key="11">
    <source>
        <dbReference type="ARBA" id="ARBA00060755"/>
    </source>
</evidence>
<evidence type="ECO:0000256" key="12">
    <source>
        <dbReference type="HAMAP-Rule" id="MF_01569"/>
    </source>
</evidence>
<dbReference type="NCBIfam" id="NF006625">
    <property type="entry name" value="PRK09194.1"/>
    <property type="match status" value="1"/>
</dbReference>
<dbReference type="InterPro" id="IPR002316">
    <property type="entry name" value="Pro-tRNA-ligase_IIa"/>
</dbReference>
<comment type="function">
    <text evidence="10 12">Catalyzes the attachment of proline to tRNA(Pro) in a two-step reaction: proline is first activated by ATP to form Pro-AMP and then transferred to the acceptor end of tRNA(Pro). As ProRS can inadvertently accommodate and process non-cognate amino acids such as alanine and cysteine, to avoid such errors it has two additional distinct editing activities against alanine. One activity is designated as 'pretransfer' editing and involves the tRNA(Pro)-independent hydrolysis of activated Ala-AMP. The other activity is designated 'posttransfer' editing and involves deacylation of mischarged Ala-tRNA(Pro). The misacylated Cys-tRNA(Pro) is not edited by ProRS.</text>
</comment>
<keyword evidence="7 12" id="KW-0648">Protein biosynthesis</keyword>
<dbReference type="InterPro" id="IPR045864">
    <property type="entry name" value="aa-tRNA-synth_II/BPL/LPL"/>
</dbReference>
<evidence type="ECO:0000313" key="15">
    <source>
        <dbReference type="Proteomes" id="UP000184171"/>
    </source>
</evidence>
<keyword evidence="3 12" id="KW-0963">Cytoplasm</keyword>
<feature type="domain" description="Aminoacyl-transfer RNA synthetases class-II family profile" evidence="13">
    <location>
        <begin position="33"/>
        <end position="465"/>
    </location>
</feature>
<dbReference type="InterPro" id="IPR036754">
    <property type="entry name" value="YbaK/aa-tRNA-synt-asso_dom_sf"/>
</dbReference>
<dbReference type="GO" id="GO:0002161">
    <property type="term" value="F:aminoacyl-tRNA deacylase activity"/>
    <property type="evidence" value="ECO:0007669"/>
    <property type="project" value="InterPro"/>
</dbReference>
<dbReference type="NCBIfam" id="TIGR00409">
    <property type="entry name" value="proS_fam_II"/>
    <property type="match status" value="1"/>
</dbReference>
<dbReference type="CDD" id="cd00861">
    <property type="entry name" value="ProRS_anticodon_short"/>
    <property type="match status" value="1"/>
</dbReference>
<dbReference type="HAMAP" id="MF_01569">
    <property type="entry name" value="Pro_tRNA_synth_type1"/>
    <property type="match status" value="1"/>
</dbReference>
<comment type="subunit">
    <text evidence="2 12">Homodimer.</text>
</comment>
<name>A0A1M6J640_MALRU</name>
<dbReference type="PANTHER" id="PTHR42753">
    <property type="entry name" value="MITOCHONDRIAL RIBOSOME PROTEIN L39/PROLYL-TRNA LIGASE FAMILY MEMBER"/>
    <property type="match status" value="1"/>
</dbReference>
<dbReference type="Gene3D" id="3.30.930.10">
    <property type="entry name" value="Bira Bifunctional Protein, Domain 2"/>
    <property type="match status" value="2"/>
</dbReference>
<evidence type="ECO:0000313" key="14">
    <source>
        <dbReference type="EMBL" id="SHJ42163.1"/>
    </source>
</evidence>
<dbReference type="EMBL" id="FQZT01000008">
    <property type="protein sequence ID" value="SHJ42163.1"/>
    <property type="molecule type" value="Genomic_DNA"/>
</dbReference>
<dbReference type="InterPro" id="IPR050062">
    <property type="entry name" value="Pro-tRNA_synthetase"/>
</dbReference>
<comment type="similarity">
    <text evidence="11 12">Belongs to the class-II aminoacyl-tRNA synthetase family. ProS type 1 subfamily.</text>
</comment>
<keyword evidence="4 12" id="KW-0436">Ligase</keyword>
<keyword evidence="15" id="KW-1185">Reference proteome</keyword>
<protein>
    <recommendedName>
        <fullName evidence="12">Proline--tRNA ligase</fullName>
        <ecNumber evidence="12">6.1.1.15</ecNumber>
    </recommendedName>
    <alternativeName>
        <fullName evidence="12">Prolyl-tRNA synthetase</fullName>
        <shortName evidence="12">ProRS</shortName>
    </alternativeName>
</protein>
<evidence type="ECO:0000256" key="8">
    <source>
        <dbReference type="ARBA" id="ARBA00023146"/>
    </source>
</evidence>
<keyword evidence="8 12" id="KW-0030">Aminoacyl-tRNA synthetase</keyword>
<dbReference type="PIRSF" id="PIRSF001535">
    <property type="entry name" value="ProRS_1"/>
    <property type="match status" value="1"/>
</dbReference>
<dbReference type="InterPro" id="IPR023717">
    <property type="entry name" value="Pro-tRNA-Synthase_IIa_type1"/>
</dbReference>
<dbReference type="Pfam" id="PF00587">
    <property type="entry name" value="tRNA-synt_2b"/>
    <property type="match status" value="1"/>
</dbReference>
<dbReference type="PRINTS" id="PR01046">
    <property type="entry name" value="TRNASYNTHPRO"/>
</dbReference>
<dbReference type="GO" id="GO:0005829">
    <property type="term" value="C:cytosol"/>
    <property type="evidence" value="ECO:0007669"/>
    <property type="project" value="TreeGrafter"/>
</dbReference>
<gene>
    <name evidence="12" type="primary">proS</name>
    <name evidence="14" type="ORF">SAMN02745165_02314</name>
</gene>
<evidence type="ECO:0000256" key="6">
    <source>
        <dbReference type="ARBA" id="ARBA00022840"/>
    </source>
</evidence>
<dbReference type="Gene3D" id="3.40.50.800">
    <property type="entry name" value="Anticodon-binding domain"/>
    <property type="match status" value="1"/>
</dbReference>